<reference evidence="2 3" key="1">
    <citation type="submission" date="2016-10" db="EMBL/GenBank/DDBJ databases">
        <authorList>
            <person name="Varghese N."/>
            <person name="Submissions S."/>
        </authorList>
    </citation>
    <scope>NUCLEOTIDE SEQUENCE [LARGE SCALE GENOMIC DNA]</scope>
    <source>
        <strain evidence="2 3">DSM 16392</strain>
    </source>
</reference>
<protein>
    <recommendedName>
        <fullName evidence="4">SMODS and SLOG-associating 2TM effector domain-containing protein</fullName>
    </recommendedName>
</protein>
<organism evidence="2 3">
    <name type="scientific">Pseudovibrio ascidiaceicola</name>
    <dbReference type="NCBI Taxonomy" id="285279"/>
    <lineage>
        <taxon>Bacteria</taxon>
        <taxon>Pseudomonadati</taxon>
        <taxon>Pseudomonadota</taxon>
        <taxon>Alphaproteobacteria</taxon>
        <taxon>Hyphomicrobiales</taxon>
        <taxon>Stappiaceae</taxon>
        <taxon>Pseudovibrio</taxon>
    </lineage>
</organism>
<evidence type="ECO:0000256" key="1">
    <source>
        <dbReference type="SAM" id="Phobius"/>
    </source>
</evidence>
<feature type="transmembrane region" description="Helical" evidence="1">
    <location>
        <begin position="220"/>
        <end position="241"/>
    </location>
</feature>
<evidence type="ECO:0008006" key="4">
    <source>
        <dbReference type="Google" id="ProtNLM"/>
    </source>
</evidence>
<feature type="transmembrane region" description="Helical" evidence="1">
    <location>
        <begin position="74"/>
        <end position="92"/>
    </location>
</feature>
<keyword evidence="1" id="KW-1133">Transmembrane helix</keyword>
<name>A0A1I3Y4G5_9HYPH</name>
<gene>
    <name evidence="2" type="ORF">SAMN04488518_103352</name>
</gene>
<dbReference type="RefSeq" id="WP_093518438.1">
    <property type="nucleotide sequence ID" value="NZ_FOSK01000003.1"/>
</dbReference>
<evidence type="ECO:0000313" key="3">
    <source>
        <dbReference type="Proteomes" id="UP000199598"/>
    </source>
</evidence>
<accession>A0A1I3Y4G5</accession>
<dbReference type="Proteomes" id="UP000199598">
    <property type="component" value="Unassembled WGS sequence"/>
</dbReference>
<dbReference type="InterPro" id="IPR056918">
    <property type="entry name" value="8xMP"/>
</dbReference>
<keyword evidence="1" id="KW-0812">Transmembrane</keyword>
<keyword evidence="3" id="KW-1185">Reference proteome</keyword>
<dbReference type="EMBL" id="FOSK01000003">
    <property type="protein sequence ID" value="SFK26748.1"/>
    <property type="molecule type" value="Genomic_DNA"/>
</dbReference>
<sequence>MTSDPNRYLKELDLYPASNPDDESKITKAFETALDTRKFEIQLYWQRAAYFWAFTAAALTGFVAIQAIKGSEVTDALSLLIATVGLFAATAWHQVNKGSKAWQENWENHVDYLQKHVVGNLFQVVLLKDSTKLFSVSRINSHISRSMILLWLALVTVFGILVWEKAGFPELEFLSTELLKAETPGSIIGDVKPSISIAVENPTVTVKFDEQTAKHNNLDITALIIAFFGSFWSLLLWSGCLGSSSESTQRRIRDYNSLDPRSYNPGCCERSTNGIASFWQKLGCDGRLISVLVFGIPWVIGTVKLVDAALSYLS</sequence>
<dbReference type="Pfam" id="PF24838">
    <property type="entry name" value="8xMP"/>
    <property type="match status" value="1"/>
</dbReference>
<feature type="transmembrane region" description="Helical" evidence="1">
    <location>
        <begin position="48"/>
        <end position="68"/>
    </location>
</feature>
<feature type="transmembrane region" description="Helical" evidence="1">
    <location>
        <begin position="147"/>
        <end position="163"/>
    </location>
</feature>
<proteinExistence type="predicted"/>
<keyword evidence="1" id="KW-0472">Membrane</keyword>
<feature type="transmembrane region" description="Helical" evidence="1">
    <location>
        <begin position="288"/>
        <end position="313"/>
    </location>
</feature>
<evidence type="ECO:0000313" key="2">
    <source>
        <dbReference type="EMBL" id="SFK26748.1"/>
    </source>
</evidence>
<comment type="caution">
    <text evidence="2">The sequence shown here is derived from an EMBL/GenBank/DDBJ whole genome shotgun (WGS) entry which is preliminary data.</text>
</comment>